<gene>
    <name evidence="6" type="ORF">HJC23_009680</name>
</gene>
<evidence type="ECO:0000256" key="1">
    <source>
        <dbReference type="ARBA" id="ARBA00001947"/>
    </source>
</evidence>
<dbReference type="InterPro" id="IPR050821">
    <property type="entry name" value="Cytosolic_carboxypeptidase"/>
</dbReference>
<comment type="cofactor">
    <cofactor evidence="1">
        <name>Zn(2+)</name>
        <dbReference type="ChEBI" id="CHEBI:29105"/>
    </cofactor>
</comment>
<dbReference type="InterPro" id="IPR040626">
    <property type="entry name" value="Pepdidase_M14_N"/>
</dbReference>
<feature type="active site" description="Proton donor/acceptor" evidence="3">
    <location>
        <position position="524"/>
    </location>
</feature>
<feature type="domain" description="Peptidase M14" evidence="5">
    <location>
        <begin position="273"/>
        <end position="548"/>
    </location>
</feature>
<dbReference type="Proteomes" id="UP001516023">
    <property type="component" value="Unassembled WGS sequence"/>
</dbReference>
<evidence type="ECO:0000256" key="4">
    <source>
        <dbReference type="SAM" id="MobiDB-lite"/>
    </source>
</evidence>
<dbReference type="Pfam" id="PF18027">
    <property type="entry name" value="Pepdidase_M14_N"/>
    <property type="match status" value="1"/>
</dbReference>
<dbReference type="EMBL" id="JABMIG020000062">
    <property type="protein sequence ID" value="KAL3796549.1"/>
    <property type="molecule type" value="Genomic_DNA"/>
</dbReference>
<evidence type="ECO:0000256" key="3">
    <source>
        <dbReference type="PROSITE-ProRule" id="PRU01379"/>
    </source>
</evidence>
<evidence type="ECO:0000256" key="2">
    <source>
        <dbReference type="ARBA" id="ARBA00005988"/>
    </source>
</evidence>
<evidence type="ECO:0000259" key="5">
    <source>
        <dbReference type="PROSITE" id="PS52035"/>
    </source>
</evidence>
<comment type="similarity">
    <text evidence="2 3">Belongs to the peptidase M14 family.</text>
</comment>
<sequence>MTLSYQKLSKVINLEGYAMTMKAASVTKLIWLSSCHRTMSSLGRAPRYMRHMATSSLISSFVASGPSSCVLASQHRLTSRALQLAFMGSSSASLSGTRFMTSMPESHTQVQDVYQHQIVSISDAYDSGNGEFVSAEVVSDEQDCDIRVTVRVKPDPYTDLENKSHYQYFSFRSTLHLTSPQIQPLIQKSKKDKKSKIRVQYILQNAGQASFANAFRGYSTFVSTKSTPFEPEAWKRVGDTGYDDEKGWLIWNDDFLIENADMRSLSAYFAYFPPFSYERHMGLVARCAASPECSVESLGQTLSGREIEMLTIGTGPRTCWIIHRQHPGESMAEFFAEGLLTRLLSLNDKWDSVAQRAKELYTFYIVPNVNPDGSVNGFLRTNAAGSNLNREWAPSSAPAAGASETSGDDESTTCKVDYEAPTLSRSPEVYNILRRMDQTSCDAFLDIHGDEDLPFNFLAGSQGMPNWNKRLESLHGAFLASYRRANPDMQQEVSYDPDKPNEGMKNICSNQIALRFDCFSGTLEMPFKELWQEEGWGPDRARQLGASVLDPLCYIWPYLRNDTAFWDELPPEDAYVNPSSQYK</sequence>
<dbReference type="AlphaFoldDB" id="A0ABD3Q968"/>
<dbReference type="PANTHER" id="PTHR12756:SF11">
    <property type="entry name" value="CYTOSOLIC CARBOXYPEPTIDASE 1"/>
    <property type="match status" value="1"/>
</dbReference>
<organism evidence="6 7">
    <name type="scientific">Cyclotella cryptica</name>
    <dbReference type="NCBI Taxonomy" id="29204"/>
    <lineage>
        <taxon>Eukaryota</taxon>
        <taxon>Sar</taxon>
        <taxon>Stramenopiles</taxon>
        <taxon>Ochrophyta</taxon>
        <taxon>Bacillariophyta</taxon>
        <taxon>Coscinodiscophyceae</taxon>
        <taxon>Thalassiosirophycidae</taxon>
        <taxon>Stephanodiscales</taxon>
        <taxon>Stephanodiscaceae</taxon>
        <taxon>Cyclotella</taxon>
    </lineage>
</organism>
<dbReference type="PROSITE" id="PS52035">
    <property type="entry name" value="PEPTIDASE_M14"/>
    <property type="match status" value="1"/>
</dbReference>
<evidence type="ECO:0000313" key="6">
    <source>
        <dbReference type="EMBL" id="KAL3796549.1"/>
    </source>
</evidence>
<accession>A0ABD3Q968</accession>
<comment type="caution">
    <text evidence="6">The sequence shown here is derived from an EMBL/GenBank/DDBJ whole genome shotgun (WGS) entry which is preliminary data.</text>
</comment>
<dbReference type="Pfam" id="PF00246">
    <property type="entry name" value="Peptidase_M14"/>
    <property type="match status" value="1"/>
</dbReference>
<keyword evidence="7" id="KW-1185">Reference proteome</keyword>
<dbReference type="PANTHER" id="PTHR12756">
    <property type="entry name" value="CYTOSOLIC CARBOXYPEPTIDASE"/>
    <property type="match status" value="1"/>
</dbReference>
<proteinExistence type="inferred from homology"/>
<reference evidence="6 7" key="1">
    <citation type="journal article" date="2020" name="G3 (Bethesda)">
        <title>Improved Reference Genome for Cyclotella cryptica CCMP332, a Model for Cell Wall Morphogenesis, Salinity Adaptation, and Lipid Production in Diatoms (Bacillariophyta).</title>
        <authorList>
            <person name="Roberts W.R."/>
            <person name="Downey K.M."/>
            <person name="Ruck E.C."/>
            <person name="Traller J.C."/>
            <person name="Alverson A.J."/>
        </authorList>
    </citation>
    <scope>NUCLEOTIDE SEQUENCE [LARGE SCALE GENOMIC DNA]</scope>
    <source>
        <strain evidence="6 7">CCMP332</strain>
    </source>
</reference>
<feature type="region of interest" description="Disordered" evidence="4">
    <location>
        <begin position="389"/>
        <end position="414"/>
    </location>
</feature>
<dbReference type="CDD" id="cd06234">
    <property type="entry name" value="M14_PaCCP-like"/>
    <property type="match status" value="1"/>
</dbReference>
<dbReference type="InterPro" id="IPR000834">
    <property type="entry name" value="Peptidase_M14"/>
</dbReference>
<name>A0ABD3Q968_9STRA</name>
<protein>
    <recommendedName>
        <fullName evidence="5">Peptidase M14 domain-containing protein</fullName>
    </recommendedName>
</protein>
<dbReference type="SUPFAM" id="SSF53187">
    <property type="entry name" value="Zn-dependent exopeptidases"/>
    <property type="match status" value="1"/>
</dbReference>
<evidence type="ECO:0000313" key="7">
    <source>
        <dbReference type="Proteomes" id="UP001516023"/>
    </source>
</evidence>
<dbReference type="Gene3D" id="2.60.40.3120">
    <property type="match status" value="1"/>
</dbReference>
<dbReference type="Gene3D" id="3.40.630.10">
    <property type="entry name" value="Zn peptidases"/>
    <property type="match status" value="1"/>
</dbReference>
<feature type="compositionally biased region" description="Low complexity" evidence="4">
    <location>
        <begin position="393"/>
        <end position="403"/>
    </location>
</feature>